<feature type="chain" id="PRO_5046258678" description="DUF4124 domain-containing protein" evidence="1">
    <location>
        <begin position="22"/>
        <end position="213"/>
    </location>
</feature>
<sequence length="213" mass="23705">MRKSLLVFAAVVLVASLSAHAQNTGNIRYKWYDGQGLMHFSDSLTADAMKYGYDLVNDHGLVVQHVPRQLNAEERAAANKLAAEQAAKQRAAQEIANAETQMLAAYPDEESYKISQQQALDTIDQQIHTTQINLRSQEKALTDLLARAADMENAKTPVPKFLVDNIAQQRGIVTAQRSALQRQQALRVQTVQQQAKQLAHYRELKAAQAQPTE</sequence>
<reference evidence="3" key="1">
    <citation type="journal article" date="2019" name="Int. J. Syst. Evol. Microbiol.">
        <title>The Global Catalogue of Microorganisms (GCM) 10K type strain sequencing project: providing services to taxonomists for standard genome sequencing and annotation.</title>
        <authorList>
            <consortium name="The Broad Institute Genomics Platform"/>
            <consortium name="The Broad Institute Genome Sequencing Center for Infectious Disease"/>
            <person name="Wu L."/>
            <person name="Ma J."/>
        </authorList>
    </citation>
    <scope>NUCLEOTIDE SEQUENCE [LARGE SCALE GENOMIC DNA]</scope>
    <source>
        <strain evidence="3">KCTC 22232</strain>
    </source>
</reference>
<evidence type="ECO:0000256" key="1">
    <source>
        <dbReference type="SAM" id="SignalP"/>
    </source>
</evidence>
<evidence type="ECO:0000313" key="3">
    <source>
        <dbReference type="Proteomes" id="UP000621898"/>
    </source>
</evidence>
<organism evidence="2 3">
    <name type="scientific">Rhodanobacter panaciterrae</name>
    <dbReference type="NCBI Taxonomy" id="490572"/>
    <lineage>
        <taxon>Bacteria</taxon>
        <taxon>Pseudomonadati</taxon>
        <taxon>Pseudomonadota</taxon>
        <taxon>Gammaproteobacteria</taxon>
        <taxon>Lysobacterales</taxon>
        <taxon>Rhodanobacteraceae</taxon>
        <taxon>Rhodanobacter</taxon>
    </lineage>
</organism>
<evidence type="ECO:0000313" key="2">
    <source>
        <dbReference type="EMBL" id="GGY35504.1"/>
    </source>
</evidence>
<proteinExistence type="predicted"/>
<protein>
    <recommendedName>
        <fullName evidence="4">DUF4124 domain-containing protein</fullName>
    </recommendedName>
</protein>
<name>A0ABQ3A8B6_9GAMM</name>
<dbReference type="EMBL" id="BMXT01000006">
    <property type="protein sequence ID" value="GGY35504.1"/>
    <property type="molecule type" value="Genomic_DNA"/>
</dbReference>
<keyword evidence="1" id="KW-0732">Signal</keyword>
<dbReference type="RefSeq" id="WP_189442530.1">
    <property type="nucleotide sequence ID" value="NZ_BMXT01000006.1"/>
</dbReference>
<keyword evidence="3" id="KW-1185">Reference proteome</keyword>
<evidence type="ECO:0008006" key="4">
    <source>
        <dbReference type="Google" id="ProtNLM"/>
    </source>
</evidence>
<feature type="signal peptide" evidence="1">
    <location>
        <begin position="1"/>
        <end position="21"/>
    </location>
</feature>
<dbReference type="Proteomes" id="UP000621898">
    <property type="component" value="Unassembled WGS sequence"/>
</dbReference>
<comment type="caution">
    <text evidence="2">The sequence shown here is derived from an EMBL/GenBank/DDBJ whole genome shotgun (WGS) entry which is preliminary data.</text>
</comment>
<accession>A0ABQ3A8B6</accession>
<gene>
    <name evidence="2" type="ORF">GCM10008098_30810</name>
</gene>